<dbReference type="SUPFAM" id="SSF159501">
    <property type="entry name" value="EreA/ChaN-like"/>
    <property type="match status" value="1"/>
</dbReference>
<accession>A0ABW6QTP1</accession>
<sequence>MEHPERHRMTRQLSVRDIGLHFGGDTEAGATIGRFLDTLDWPPTLLGLGEPTHGVEAFPLLRNEVLKYLVEHHGYRSIALEIDCVAAAVVDNYVRTGRGELAEVVAAGFNHGFDAWQSNHELVAWLRDYNAGRDPRYQVRCYGFDAPTEITAAPSPRATFLGAYAYLLEHLPAERLPHDTETLDTLLGDDADWTNPDAMMDPGRSIGHTDRARTLRLAADDLLAVYTAEAPGLRQASSDTDFERAYLLARMAHGLLRCHAAMATPGPDRVAILLGLRDGMMADNLLDIVRIEKHRGPCLVFAHNSHLQRTESSWQGHWDGANFSWRWWSAGAIAAATLDTEYVFIAADYGQCMNAPAPQDDTRSLHAILQAATTDRALFPTRLLTAALGSDVTARVSTDQRYGPLSPAALDGADAVVFIAQVSR</sequence>
<dbReference type="InterPro" id="IPR007815">
    <property type="entry name" value="Emycin_Estase"/>
</dbReference>
<organism evidence="1 2">
    <name type="scientific">Nocardia suismassiliense</name>
    <dbReference type="NCBI Taxonomy" id="2077092"/>
    <lineage>
        <taxon>Bacteria</taxon>
        <taxon>Bacillati</taxon>
        <taxon>Actinomycetota</taxon>
        <taxon>Actinomycetes</taxon>
        <taxon>Mycobacteriales</taxon>
        <taxon>Nocardiaceae</taxon>
        <taxon>Nocardia</taxon>
    </lineage>
</organism>
<dbReference type="RefSeq" id="WP_387717853.1">
    <property type="nucleotide sequence ID" value="NZ_JBIAPI010000003.1"/>
</dbReference>
<dbReference type="EMBL" id="JBIAPI010000003">
    <property type="protein sequence ID" value="MFF3224284.1"/>
    <property type="molecule type" value="Genomic_DNA"/>
</dbReference>
<dbReference type="Pfam" id="PF05139">
    <property type="entry name" value="Erythro_esteras"/>
    <property type="match status" value="1"/>
</dbReference>
<evidence type="ECO:0000313" key="2">
    <source>
        <dbReference type="Proteomes" id="UP001601948"/>
    </source>
</evidence>
<dbReference type="GO" id="GO:0016787">
    <property type="term" value="F:hydrolase activity"/>
    <property type="evidence" value="ECO:0007669"/>
    <property type="project" value="UniProtKB-KW"/>
</dbReference>
<dbReference type="Proteomes" id="UP001601948">
    <property type="component" value="Unassembled WGS sequence"/>
</dbReference>
<protein>
    <submittedName>
        <fullName evidence="1">Erythromycin esterase family protein</fullName>
        <ecNumber evidence="1">3.1.1.-</ecNumber>
    </submittedName>
</protein>
<dbReference type="InterPro" id="IPR052036">
    <property type="entry name" value="Hydrolase/PRTase-associated"/>
</dbReference>
<dbReference type="Gene3D" id="3.30.1870.10">
    <property type="entry name" value="EreA-like, domain 2"/>
    <property type="match status" value="1"/>
</dbReference>
<dbReference type="PANTHER" id="PTHR31299">
    <property type="entry name" value="ESTERASE, PUTATIVE (AFU_ORTHOLOGUE AFUA_1G05850)-RELATED"/>
    <property type="match status" value="1"/>
</dbReference>
<dbReference type="PANTHER" id="PTHR31299:SF0">
    <property type="entry name" value="ESTERASE, PUTATIVE (AFU_ORTHOLOGUE AFUA_1G05850)-RELATED"/>
    <property type="match status" value="1"/>
</dbReference>
<proteinExistence type="predicted"/>
<evidence type="ECO:0000313" key="1">
    <source>
        <dbReference type="EMBL" id="MFF3224284.1"/>
    </source>
</evidence>
<reference evidence="1 2" key="1">
    <citation type="submission" date="2024-10" db="EMBL/GenBank/DDBJ databases">
        <title>The Natural Products Discovery Center: Release of the First 8490 Sequenced Strains for Exploring Actinobacteria Biosynthetic Diversity.</title>
        <authorList>
            <person name="Kalkreuter E."/>
            <person name="Kautsar S.A."/>
            <person name="Yang D."/>
            <person name="Bader C.D."/>
            <person name="Teijaro C.N."/>
            <person name="Fluegel L."/>
            <person name="Davis C.M."/>
            <person name="Simpson J.R."/>
            <person name="Lauterbach L."/>
            <person name="Steele A.D."/>
            <person name="Gui C."/>
            <person name="Meng S."/>
            <person name="Li G."/>
            <person name="Viehrig K."/>
            <person name="Ye F."/>
            <person name="Su P."/>
            <person name="Kiefer A.F."/>
            <person name="Nichols A."/>
            <person name="Cepeda A.J."/>
            <person name="Yan W."/>
            <person name="Fan B."/>
            <person name="Jiang Y."/>
            <person name="Adhikari A."/>
            <person name="Zheng C.-J."/>
            <person name="Schuster L."/>
            <person name="Cowan T.M."/>
            <person name="Smanski M.J."/>
            <person name="Chevrette M.G."/>
            <person name="De Carvalho L.P.S."/>
            <person name="Shen B."/>
        </authorList>
    </citation>
    <scope>NUCLEOTIDE SEQUENCE [LARGE SCALE GENOMIC DNA]</scope>
    <source>
        <strain evidence="1 2">NPDC003040</strain>
    </source>
</reference>
<name>A0ABW6QTP1_9NOCA</name>
<keyword evidence="1" id="KW-0378">Hydrolase</keyword>
<dbReference type="EC" id="3.1.1.-" evidence="1"/>
<gene>
    <name evidence="1" type="ORF">ACFYV7_15935</name>
</gene>
<keyword evidence="2" id="KW-1185">Reference proteome</keyword>
<comment type="caution">
    <text evidence="1">The sequence shown here is derived from an EMBL/GenBank/DDBJ whole genome shotgun (WGS) entry which is preliminary data.</text>
</comment>
<dbReference type="CDD" id="cd14728">
    <property type="entry name" value="Ere-like"/>
    <property type="match status" value="1"/>
</dbReference>